<evidence type="ECO:0000256" key="4">
    <source>
        <dbReference type="ARBA" id="ARBA00022490"/>
    </source>
</evidence>
<dbReference type="PRINTS" id="PR00773">
    <property type="entry name" value="GRPEPROTEIN"/>
</dbReference>
<dbReference type="AlphaFoldDB" id="A0A7S7NPB6"/>
<dbReference type="InterPro" id="IPR000740">
    <property type="entry name" value="GrpE"/>
</dbReference>
<accession>A0A7S7NPB6</accession>
<gene>
    <name evidence="10 14" type="primary">grpE</name>
    <name evidence="14" type="ORF">IRI77_31455</name>
</gene>
<dbReference type="SUPFAM" id="SSF51064">
    <property type="entry name" value="Head domain of nucleotide exchange factor GrpE"/>
    <property type="match status" value="1"/>
</dbReference>
<comment type="similarity">
    <text evidence="2 10 12">Belongs to the GrpE family.</text>
</comment>
<dbReference type="Proteomes" id="UP000593892">
    <property type="component" value="Chromosome"/>
</dbReference>
<dbReference type="EMBL" id="CP063849">
    <property type="protein sequence ID" value="QOY87240.1"/>
    <property type="molecule type" value="Genomic_DNA"/>
</dbReference>
<sequence length="180" mass="20231">MEKDTTNAEALPTLDGEDVAAISDASAQLEALVAQRDQLEKEKAELNARLLRLAAEFDNFRKRTEREKAEAIEYGSYDALKALLPVLDDFERAQKMEVADSEYARGMALIYQRMAEAMRKLGLEPIESEGKPFDPNIHFAIDRCESPDVDVDTVVAEYQRGYIFKSRLLRAAMVKVAVKG</sequence>
<dbReference type="HAMAP" id="MF_01151">
    <property type="entry name" value="GrpE"/>
    <property type="match status" value="1"/>
</dbReference>
<keyword evidence="15" id="KW-1185">Reference proteome</keyword>
<evidence type="ECO:0000313" key="15">
    <source>
        <dbReference type="Proteomes" id="UP000593892"/>
    </source>
</evidence>
<name>A0A7S7NPB6_PALFE</name>
<keyword evidence="5 10" id="KW-0346">Stress response</keyword>
<dbReference type="GO" id="GO:0051082">
    <property type="term" value="F:unfolded protein binding"/>
    <property type="evidence" value="ECO:0007669"/>
    <property type="project" value="TreeGrafter"/>
</dbReference>
<reference evidence="14 15" key="1">
    <citation type="submission" date="2020-10" db="EMBL/GenBank/DDBJ databases">
        <title>Complete genome sequence of Paludibaculum fermentans P105T, a facultatively anaerobic acidobacterium capable of dissimilatory Fe(III) reduction.</title>
        <authorList>
            <person name="Dedysh S.N."/>
            <person name="Beletsky A.V."/>
            <person name="Kulichevskaya I.S."/>
            <person name="Mardanov A.V."/>
            <person name="Ravin N.V."/>
        </authorList>
    </citation>
    <scope>NUCLEOTIDE SEQUENCE [LARGE SCALE GENOMIC DNA]</scope>
    <source>
        <strain evidence="14 15">P105</strain>
    </source>
</reference>
<evidence type="ECO:0000256" key="2">
    <source>
        <dbReference type="ARBA" id="ARBA00009054"/>
    </source>
</evidence>
<evidence type="ECO:0000313" key="14">
    <source>
        <dbReference type="EMBL" id="QOY87240.1"/>
    </source>
</evidence>
<dbReference type="NCBIfam" id="NF010738">
    <property type="entry name" value="PRK14140.1"/>
    <property type="match status" value="1"/>
</dbReference>
<dbReference type="SUPFAM" id="SSF58014">
    <property type="entry name" value="Coiled-coil domain of nucleotide exchange factor GrpE"/>
    <property type="match status" value="1"/>
</dbReference>
<evidence type="ECO:0000256" key="6">
    <source>
        <dbReference type="ARBA" id="ARBA00023186"/>
    </source>
</evidence>
<evidence type="ECO:0000256" key="1">
    <source>
        <dbReference type="ARBA" id="ARBA00004496"/>
    </source>
</evidence>
<keyword evidence="13" id="KW-0175">Coiled coil</keyword>
<organism evidence="14 15">
    <name type="scientific">Paludibaculum fermentans</name>
    <dbReference type="NCBI Taxonomy" id="1473598"/>
    <lineage>
        <taxon>Bacteria</taxon>
        <taxon>Pseudomonadati</taxon>
        <taxon>Acidobacteriota</taxon>
        <taxon>Terriglobia</taxon>
        <taxon>Bryobacterales</taxon>
        <taxon>Bryobacteraceae</taxon>
        <taxon>Paludibaculum</taxon>
    </lineage>
</organism>
<dbReference type="GO" id="GO:0005737">
    <property type="term" value="C:cytoplasm"/>
    <property type="evidence" value="ECO:0007669"/>
    <property type="project" value="UniProtKB-SubCell"/>
</dbReference>
<dbReference type="GO" id="GO:0051087">
    <property type="term" value="F:protein-folding chaperone binding"/>
    <property type="evidence" value="ECO:0007669"/>
    <property type="project" value="InterPro"/>
</dbReference>
<dbReference type="PROSITE" id="PS01071">
    <property type="entry name" value="GRPE"/>
    <property type="match status" value="1"/>
</dbReference>
<comment type="function">
    <text evidence="7 10 11">Participates actively in the response to hyperosmotic and heat shock by preventing the aggregation of stress-denatured proteins, in association with DnaK and GrpE. It is the nucleotide exchange factor for DnaK and may function as a thermosensor. Unfolded proteins bind initially to DnaJ; upon interaction with the DnaJ-bound protein, DnaK hydrolyzes its bound ATP, resulting in the formation of a stable complex. GrpE releases ADP from DnaK; ATP binding to DnaK triggers the release of the substrate protein, thus completing the reaction cycle. Several rounds of ATP-dependent interactions between DnaJ, DnaK and GrpE are required for fully efficient folding.</text>
</comment>
<dbReference type="RefSeq" id="WP_194448909.1">
    <property type="nucleotide sequence ID" value="NZ_CP063849.1"/>
</dbReference>
<dbReference type="InterPro" id="IPR013805">
    <property type="entry name" value="GrpE_CC"/>
</dbReference>
<dbReference type="Gene3D" id="3.90.20.20">
    <property type="match status" value="1"/>
</dbReference>
<feature type="coiled-coil region" evidence="13">
    <location>
        <begin position="22"/>
        <end position="63"/>
    </location>
</feature>
<dbReference type="FunFam" id="2.30.22.10:FF:000001">
    <property type="entry name" value="Protein GrpE"/>
    <property type="match status" value="1"/>
</dbReference>
<dbReference type="GO" id="GO:0006457">
    <property type="term" value="P:protein folding"/>
    <property type="evidence" value="ECO:0007669"/>
    <property type="project" value="InterPro"/>
</dbReference>
<evidence type="ECO:0000256" key="13">
    <source>
        <dbReference type="SAM" id="Coils"/>
    </source>
</evidence>
<dbReference type="PANTHER" id="PTHR21237">
    <property type="entry name" value="GRPE PROTEIN"/>
    <property type="match status" value="1"/>
</dbReference>
<evidence type="ECO:0000256" key="7">
    <source>
        <dbReference type="ARBA" id="ARBA00053401"/>
    </source>
</evidence>
<proteinExistence type="inferred from homology"/>
<dbReference type="GO" id="GO:0042803">
    <property type="term" value="F:protein homodimerization activity"/>
    <property type="evidence" value="ECO:0007669"/>
    <property type="project" value="InterPro"/>
</dbReference>
<evidence type="ECO:0000256" key="11">
    <source>
        <dbReference type="RuleBase" id="RU000639"/>
    </source>
</evidence>
<evidence type="ECO:0000256" key="9">
    <source>
        <dbReference type="ARBA" id="ARBA00076414"/>
    </source>
</evidence>
<dbReference type="CDD" id="cd00446">
    <property type="entry name" value="GrpE"/>
    <property type="match status" value="1"/>
</dbReference>
<comment type="subcellular location">
    <subcellularLocation>
        <location evidence="1 10">Cytoplasm</location>
    </subcellularLocation>
</comment>
<evidence type="ECO:0000256" key="12">
    <source>
        <dbReference type="RuleBase" id="RU004478"/>
    </source>
</evidence>
<evidence type="ECO:0000256" key="8">
    <source>
        <dbReference type="ARBA" id="ARBA00072274"/>
    </source>
</evidence>
<keyword evidence="6 10" id="KW-0143">Chaperone</keyword>
<evidence type="ECO:0000256" key="5">
    <source>
        <dbReference type="ARBA" id="ARBA00023016"/>
    </source>
</evidence>
<dbReference type="KEGG" id="pfer:IRI77_31455"/>
<keyword evidence="4 10" id="KW-0963">Cytoplasm</keyword>
<comment type="subunit">
    <text evidence="3 10">Homodimer.</text>
</comment>
<dbReference type="InterPro" id="IPR009012">
    <property type="entry name" value="GrpE_head"/>
</dbReference>
<dbReference type="GO" id="GO:0000774">
    <property type="term" value="F:adenyl-nucleotide exchange factor activity"/>
    <property type="evidence" value="ECO:0007669"/>
    <property type="project" value="InterPro"/>
</dbReference>
<dbReference type="PANTHER" id="PTHR21237:SF23">
    <property type="entry name" value="GRPE PROTEIN HOMOLOG, MITOCHONDRIAL"/>
    <property type="match status" value="1"/>
</dbReference>
<evidence type="ECO:0000256" key="3">
    <source>
        <dbReference type="ARBA" id="ARBA00011738"/>
    </source>
</evidence>
<dbReference type="Gene3D" id="2.30.22.10">
    <property type="entry name" value="Head domain of nucleotide exchange factor GrpE"/>
    <property type="match status" value="1"/>
</dbReference>
<protein>
    <recommendedName>
        <fullName evidence="8 10">Protein GrpE</fullName>
    </recommendedName>
    <alternativeName>
        <fullName evidence="9 10">HSP-70 cofactor</fullName>
    </alternativeName>
</protein>
<dbReference type="Pfam" id="PF01025">
    <property type="entry name" value="GrpE"/>
    <property type="match status" value="1"/>
</dbReference>
<evidence type="ECO:0000256" key="10">
    <source>
        <dbReference type="HAMAP-Rule" id="MF_01151"/>
    </source>
</evidence>